<dbReference type="GO" id="GO:0005737">
    <property type="term" value="C:cytoplasm"/>
    <property type="evidence" value="ECO:0007669"/>
    <property type="project" value="TreeGrafter"/>
</dbReference>
<dbReference type="Gene3D" id="3.10.200.10">
    <property type="entry name" value="Alpha carbonic anhydrase"/>
    <property type="match status" value="1"/>
</dbReference>
<comment type="catalytic activity">
    <reaction evidence="7 8">
        <text>hydrogencarbonate + H(+) = CO2 + H2O</text>
        <dbReference type="Rhea" id="RHEA:10748"/>
        <dbReference type="ChEBI" id="CHEBI:15377"/>
        <dbReference type="ChEBI" id="CHEBI:15378"/>
        <dbReference type="ChEBI" id="CHEBI:16526"/>
        <dbReference type="ChEBI" id="CHEBI:17544"/>
        <dbReference type="EC" id="4.2.1.1"/>
    </reaction>
</comment>
<feature type="domain" description="Alpha-carbonic anhydrase" evidence="9">
    <location>
        <begin position="44"/>
        <end position="288"/>
    </location>
</feature>
<organism evidence="11">
    <name type="scientific">Strongyloides stercoralis</name>
    <name type="common">Threadworm</name>
    <dbReference type="NCBI Taxonomy" id="6248"/>
    <lineage>
        <taxon>Eukaryota</taxon>
        <taxon>Metazoa</taxon>
        <taxon>Ecdysozoa</taxon>
        <taxon>Nematoda</taxon>
        <taxon>Chromadorea</taxon>
        <taxon>Rhabditida</taxon>
        <taxon>Tylenchina</taxon>
        <taxon>Panagrolaimomorpha</taxon>
        <taxon>Strongyloidoidea</taxon>
        <taxon>Strongyloididae</taxon>
        <taxon>Strongyloides</taxon>
    </lineage>
</organism>
<comment type="similarity">
    <text evidence="2 8">Belongs to the alpha-carbonic anhydrase family.</text>
</comment>
<dbReference type="InterPro" id="IPR018338">
    <property type="entry name" value="Carbonic_anhydrase_a-class_CS"/>
</dbReference>
<dbReference type="CDD" id="cd00326">
    <property type="entry name" value="alpha_CA"/>
    <property type="match status" value="1"/>
</dbReference>
<evidence type="ECO:0000256" key="6">
    <source>
        <dbReference type="ARBA" id="ARBA00023239"/>
    </source>
</evidence>
<keyword evidence="5 8" id="KW-0862">Zinc</keyword>
<comment type="function">
    <text evidence="8">Reversible hydration of carbon dioxide.</text>
</comment>
<dbReference type="GO" id="GO:0008270">
    <property type="term" value="F:zinc ion binding"/>
    <property type="evidence" value="ECO:0007669"/>
    <property type="project" value="UniProtKB-UniRule"/>
</dbReference>
<protein>
    <recommendedName>
        <fullName evidence="3 8">Carbonic anhydrase</fullName>
        <ecNumber evidence="3 8">4.2.1.1</ecNumber>
    </recommendedName>
</protein>
<keyword evidence="10" id="KW-1185">Reference proteome</keyword>
<reference evidence="11" key="1">
    <citation type="submission" date="2015-08" db="UniProtKB">
        <authorList>
            <consortium name="WormBaseParasite"/>
        </authorList>
    </citation>
    <scope>IDENTIFICATION</scope>
</reference>
<evidence type="ECO:0000259" key="9">
    <source>
        <dbReference type="PROSITE" id="PS51144"/>
    </source>
</evidence>
<evidence type="ECO:0000256" key="2">
    <source>
        <dbReference type="ARBA" id="ARBA00010718"/>
    </source>
</evidence>
<dbReference type="AlphaFoldDB" id="A0A0K0EHV5"/>
<comment type="cofactor">
    <cofactor evidence="1 8">
        <name>Zn(2+)</name>
        <dbReference type="ChEBI" id="CHEBI:29105"/>
    </cofactor>
</comment>
<dbReference type="Pfam" id="PF00194">
    <property type="entry name" value="Carb_anhydrase"/>
    <property type="match status" value="1"/>
</dbReference>
<dbReference type="PANTHER" id="PTHR18952">
    <property type="entry name" value="CARBONIC ANHYDRASE"/>
    <property type="match status" value="1"/>
</dbReference>
<dbReference type="STRING" id="6248.A0A0K0EHV5"/>
<evidence type="ECO:0000256" key="8">
    <source>
        <dbReference type="RuleBase" id="RU367011"/>
    </source>
</evidence>
<dbReference type="SUPFAM" id="SSF51069">
    <property type="entry name" value="Carbonic anhydrase"/>
    <property type="match status" value="1"/>
</dbReference>
<evidence type="ECO:0000256" key="3">
    <source>
        <dbReference type="ARBA" id="ARBA00012925"/>
    </source>
</evidence>
<dbReference type="SMART" id="SM01057">
    <property type="entry name" value="Carb_anhydrase"/>
    <property type="match status" value="1"/>
</dbReference>
<dbReference type="InterPro" id="IPR001148">
    <property type="entry name" value="CA_dom"/>
</dbReference>
<sequence length="288" mass="33146">MFATMYRHSFDDSSKKNTKNFEKKIDNGIVLDSDKTNNKNMTGNKWNYDDNGPCGPCNWPGDIHGKCQSPIDIDISKIVRIAGDDKFHFKNYDKPLEGQFLNNGHSIQFLPQESKDFPTISGGKLEQEYRFIQYHFHWGQNNDEGSEHTLNSLQYPVELHLVHQGIKDPSKLAVLGVFIRLSDDGKPFITEEKELDKLIEPNSKVSASSQKLEDKLPKNLQSFIRYSGSLTTPPCTENVTWTVFTEPISITKQQVEKLRKIKDSEGKVILKNFRPTQEWYDRTVYHVC</sequence>
<dbReference type="WBParaSite" id="TCONS_00002680.p1">
    <property type="protein sequence ID" value="TCONS_00002680.p1"/>
    <property type="gene ID" value="XLOC_002507"/>
</dbReference>
<dbReference type="PROSITE" id="PS51144">
    <property type="entry name" value="ALPHA_CA_2"/>
    <property type="match status" value="1"/>
</dbReference>
<proteinExistence type="inferred from homology"/>
<dbReference type="WBParaSite" id="SSTP_0000906000.1">
    <property type="protein sequence ID" value="SSTP_0000906000.1"/>
    <property type="gene ID" value="SSTP_0000906000"/>
</dbReference>
<accession>A0A0K0EHV5</accession>
<evidence type="ECO:0000313" key="11">
    <source>
        <dbReference type="WBParaSite" id="SSTP_0000906000.1"/>
    </source>
</evidence>
<dbReference type="PANTHER" id="PTHR18952:SF141">
    <property type="entry name" value="CARBONIC ANHYDRASE"/>
    <property type="match status" value="1"/>
</dbReference>
<dbReference type="EC" id="4.2.1.1" evidence="3 8"/>
<dbReference type="InterPro" id="IPR023561">
    <property type="entry name" value="Carbonic_anhydrase_a-class"/>
</dbReference>
<dbReference type="InterPro" id="IPR036398">
    <property type="entry name" value="CA_dom_sf"/>
</dbReference>
<evidence type="ECO:0000313" key="10">
    <source>
        <dbReference type="Proteomes" id="UP000035681"/>
    </source>
</evidence>
<evidence type="ECO:0000256" key="1">
    <source>
        <dbReference type="ARBA" id="ARBA00001947"/>
    </source>
</evidence>
<dbReference type="GO" id="GO:0004089">
    <property type="term" value="F:carbonate dehydratase activity"/>
    <property type="evidence" value="ECO:0007669"/>
    <property type="project" value="UniProtKB-UniRule"/>
</dbReference>
<dbReference type="PROSITE" id="PS00162">
    <property type="entry name" value="ALPHA_CA_1"/>
    <property type="match status" value="1"/>
</dbReference>
<evidence type="ECO:0000256" key="4">
    <source>
        <dbReference type="ARBA" id="ARBA00022723"/>
    </source>
</evidence>
<keyword evidence="6 8" id="KW-0456">Lyase</keyword>
<dbReference type="Proteomes" id="UP000035681">
    <property type="component" value="Unplaced"/>
</dbReference>
<name>A0A0K0EHV5_STRER</name>
<evidence type="ECO:0000256" key="5">
    <source>
        <dbReference type="ARBA" id="ARBA00022833"/>
    </source>
</evidence>
<keyword evidence="4 8" id="KW-0479">Metal-binding</keyword>
<evidence type="ECO:0000256" key="7">
    <source>
        <dbReference type="ARBA" id="ARBA00048348"/>
    </source>
</evidence>